<reference evidence="2 3" key="1">
    <citation type="journal article" date="2014" name="Nat. Commun.">
        <title>Klebsormidium flaccidum genome reveals primary factors for plant terrestrial adaptation.</title>
        <authorList>
            <person name="Hori K."/>
            <person name="Maruyama F."/>
            <person name="Fujisawa T."/>
            <person name="Togashi T."/>
            <person name="Yamamoto N."/>
            <person name="Seo M."/>
            <person name="Sato S."/>
            <person name="Yamada T."/>
            <person name="Mori H."/>
            <person name="Tajima N."/>
            <person name="Moriyama T."/>
            <person name="Ikeuchi M."/>
            <person name="Watanabe M."/>
            <person name="Wada H."/>
            <person name="Kobayashi K."/>
            <person name="Saito M."/>
            <person name="Masuda T."/>
            <person name="Sasaki-Sekimoto Y."/>
            <person name="Mashiguchi K."/>
            <person name="Awai K."/>
            <person name="Shimojima M."/>
            <person name="Masuda S."/>
            <person name="Iwai M."/>
            <person name="Nobusawa T."/>
            <person name="Narise T."/>
            <person name="Kondo S."/>
            <person name="Saito H."/>
            <person name="Sato R."/>
            <person name="Murakawa M."/>
            <person name="Ihara Y."/>
            <person name="Oshima-Yamada Y."/>
            <person name="Ohtaka K."/>
            <person name="Satoh M."/>
            <person name="Sonobe K."/>
            <person name="Ishii M."/>
            <person name="Ohtani R."/>
            <person name="Kanamori-Sato M."/>
            <person name="Honoki R."/>
            <person name="Miyazaki D."/>
            <person name="Mochizuki H."/>
            <person name="Umetsu J."/>
            <person name="Higashi K."/>
            <person name="Shibata D."/>
            <person name="Kamiya Y."/>
            <person name="Sato N."/>
            <person name="Nakamura Y."/>
            <person name="Tabata S."/>
            <person name="Ida S."/>
            <person name="Kurokawa K."/>
            <person name="Ohta H."/>
        </authorList>
    </citation>
    <scope>NUCLEOTIDE SEQUENCE [LARGE SCALE GENOMIC DNA]</scope>
    <source>
        <strain evidence="2 3">NIES-2285</strain>
    </source>
</reference>
<evidence type="ECO:0000313" key="2">
    <source>
        <dbReference type="EMBL" id="GAQ89204.1"/>
    </source>
</evidence>
<dbReference type="Gene3D" id="3.40.50.1820">
    <property type="entry name" value="alpha/beta hydrolase"/>
    <property type="match status" value="1"/>
</dbReference>
<sequence>MAPKFFKNVSNLLTRRSSSGRDLDSERSPSDKVLNDQSPVSEARTSRPSDPEPKDEEGTYTDYGLFLNALAGHVEELQDSIDYDYPVFAYNIVQKIKPAIDNPDGLTLAEMRQVAANVFDHCTRVAGAAKIAAQLMDMSRGVVIPGDWDKKGELLRALKRLARALSDEDIAPIMVKNPAACQFLELPVWFATCRKPTGSTTPSAYFGTQRGLDMELGYVNVSVPDVDDMALSGAPLPHGWEHDRDREVKKKKSRLLIAKCLVIQKEQFGFHVKKLTKLATVKEAVMYVHGYNNKFSAAAMKFALAAYKMKADAPLFMFSWPSFQSYQLYTGDEANAMWAVPHFLHFLTIALKFFGLEKVHLIAHSMGSRVVLYSLARLAPELLPEGSAKLGRLVLAAPDFDSGEFRLMAPALAQKMEHITVYCASDDQALQLSTRVHGGHPRLGDFRLTSAKADVHSPYGDVENIDTIDASGLESGLVRHGYIFSHAGVLEDACEFLKTGIPAEQRPALAARKTEHGLTYYTFVDPSHKASVIEQEMPEENTADESGFVR</sequence>
<feature type="region of interest" description="Disordered" evidence="1">
    <location>
        <begin position="16"/>
        <end position="58"/>
    </location>
</feature>
<dbReference type="SUPFAM" id="SSF53474">
    <property type="entry name" value="alpha/beta-Hydrolases"/>
    <property type="match status" value="1"/>
</dbReference>
<protein>
    <recommendedName>
        <fullName evidence="4">Alpha/beta hydrolase</fullName>
    </recommendedName>
</protein>
<dbReference type="InterPro" id="IPR029058">
    <property type="entry name" value="AB_hydrolase_fold"/>
</dbReference>
<accession>A0A1Y1IE16</accession>
<name>A0A1Y1IE16_KLENI</name>
<keyword evidence="3" id="KW-1185">Reference proteome</keyword>
<evidence type="ECO:0000313" key="3">
    <source>
        <dbReference type="Proteomes" id="UP000054558"/>
    </source>
</evidence>
<dbReference type="Pfam" id="PF05990">
    <property type="entry name" value="DUF900"/>
    <property type="match status" value="1"/>
</dbReference>
<proteinExistence type="predicted"/>
<dbReference type="InterPro" id="IPR010297">
    <property type="entry name" value="DUF900_hydrolase"/>
</dbReference>
<dbReference type="AlphaFoldDB" id="A0A1Y1IE16"/>
<evidence type="ECO:0000256" key="1">
    <source>
        <dbReference type="SAM" id="MobiDB-lite"/>
    </source>
</evidence>
<evidence type="ECO:0008006" key="4">
    <source>
        <dbReference type="Google" id="ProtNLM"/>
    </source>
</evidence>
<dbReference type="PANTHER" id="PTHR36513">
    <property type="entry name" value="ABC TRANSMEMBRANE TYPE-1 DOMAIN-CONTAINING PROTEIN"/>
    <property type="match status" value="1"/>
</dbReference>
<dbReference type="Proteomes" id="UP000054558">
    <property type="component" value="Unassembled WGS sequence"/>
</dbReference>
<dbReference type="OrthoDB" id="1937815at2759"/>
<feature type="compositionally biased region" description="Basic and acidic residues" evidence="1">
    <location>
        <begin position="19"/>
        <end position="34"/>
    </location>
</feature>
<dbReference type="PANTHER" id="PTHR36513:SF1">
    <property type="entry name" value="TRANSMEMBRANE PROTEIN"/>
    <property type="match status" value="1"/>
</dbReference>
<gene>
    <name evidence="2" type="ORF">KFL_004970010</name>
</gene>
<organism evidence="2 3">
    <name type="scientific">Klebsormidium nitens</name>
    <name type="common">Green alga</name>
    <name type="synonym">Ulothrix nitens</name>
    <dbReference type="NCBI Taxonomy" id="105231"/>
    <lineage>
        <taxon>Eukaryota</taxon>
        <taxon>Viridiplantae</taxon>
        <taxon>Streptophyta</taxon>
        <taxon>Klebsormidiophyceae</taxon>
        <taxon>Klebsormidiales</taxon>
        <taxon>Klebsormidiaceae</taxon>
        <taxon>Klebsormidium</taxon>
    </lineage>
</organism>
<dbReference type="EMBL" id="DF237446">
    <property type="protein sequence ID" value="GAQ89204.1"/>
    <property type="molecule type" value="Genomic_DNA"/>
</dbReference>